<name>A0A0F9NWZ0_9ZZZZ</name>
<comment type="caution">
    <text evidence="1">The sequence shown here is derived from an EMBL/GenBank/DDBJ whole genome shotgun (WGS) entry which is preliminary data.</text>
</comment>
<sequence>MDTKIKAIDVTKPWMRKVIQCHKIENTEKAGQRLMKDAKFDRVTRAEKRDGNKK</sequence>
<organism evidence="1">
    <name type="scientific">marine sediment metagenome</name>
    <dbReference type="NCBI Taxonomy" id="412755"/>
    <lineage>
        <taxon>unclassified sequences</taxon>
        <taxon>metagenomes</taxon>
        <taxon>ecological metagenomes</taxon>
    </lineage>
</organism>
<gene>
    <name evidence="1" type="ORF">LCGC14_1209030</name>
</gene>
<reference evidence="1" key="1">
    <citation type="journal article" date="2015" name="Nature">
        <title>Complex archaea that bridge the gap between prokaryotes and eukaryotes.</title>
        <authorList>
            <person name="Spang A."/>
            <person name="Saw J.H."/>
            <person name="Jorgensen S.L."/>
            <person name="Zaremba-Niedzwiedzka K."/>
            <person name="Martijn J."/>
            <person name="Lind A.E."/>
            <person name="van Eijk R."/>
            <person name="Schleper C."/>
            <person name="Guy L."/>
            <person name="Ettema T.J."/>
        </authorList>
    </citation>
    <scope>NUCLEOTIDE SEQUENCE</scope>
</reference>
<dbReference type="AlphaFoldDB" id="A0A0F9NWZ0"/>
<accession>A0A0F9NWZ0</accession>
<dbReference type="EMBL" id="LAZR01006272">
    <property type="protein sequence ID" value="KKM93375.1"/>
    <property type="molecule type" value="Genomic_DNA"/>
</dbReference>
<proteinExistence type="predicted"/>
<protein>
    <submittedName>
        <fullName evidence="1">Uncharacterized protein</fullName>
    </submittedName>
</protein>
<evidence type="ECO:0000313" key="1">
    <source>
        <dbReference type="EMBL" id="KKM93375.1"/>
    </source>
</evidence>